<dbReference type="PROSITE" id="PS00571">
    <property type="entry name" value="AMIDASES"/>
    <property type="match status" value="1"/>
</dbReference>
<dbReference type="Pfam" id="PF01425">
    <property type="entry name" value="Amidase"/>
    <property type="match status" value="1"/>
</dbReference>
<dbReference type="GO" id="GO:0016740">
    <property type="term" value="F:transferase activity"/>
    <property type="evidence" value="ECO:0007669"/>
    <property type="project" value="UniProtKB-KW"/>
</dbReference>
<comment type="similarity">
    <text evidence="1">Belongs to the amidase family.</text>
</comment>
<sequence length="478" mass="51958">MTMQDATFWHQQMKAKKLSPLEFLEETIQKIKERNPEINGLVDFDEAAAVKAAQAPQDWSKPFAGLPIPLKILGQDKKGWSNTMGSRWLSHSRASETDYFVRQLQQSGFYPAGQSNTPEFGLQNTTAPLLYGAAKNPWNTTFSPGGSSGGAAALVAAGIFPIAAASDGGGSIRIPASFTGLIGLKPTRGRMPVGPGTWRSWQGAAIAFAMTTSVRDTSRLLEAMQVVQAPAAYQTPLLDFNAPVKKQLKIGFYTTSPVQTVVSEDAIRVTREAATFLEKQGHQVEEISYPVDGDALIRSYYLMNGAEMRGMFEAIGQTMGPVTKENIEPMSWVLNAYGKQIPATDYLKALALWDQSSAVMETLFTEYDVILSPTTAQHAPKIGEDLVKIPKETLLAADDMRLPELDELVYQMFAPSLAYSPYTQLANLTGEPAISLPTGLTDIGLPIGIQLQAGKGQERTLLMLAETFESAGQFHLAN</sequence>
<reference evidence="3 4" key="1">
    <citation type="submission" date="2014-12" db="EMBL/GenBank/DDBJ databases">
        <title>Draft genome sequences of 29 type strains of Enterococci.</title>
        <authorList>
            <person name="Zhong Z."/>
            <person name="Sun Z."/>
            <person name="Liu W."/>
            <person name="Zhang W."/>
            <person name="Zhang H."/>
        </authorList>
    </citation>
    <scope>NUCLEOTIDE SEQUENCE [LARGE SCALE GENOMIC DNA]</scope>
    <source>
        <strain evidence="3 4">DSM 17029</strain>
    </source>
</reference>
<evidence type="ECO:0000313" key="4">
    <source>
        <dbReference type="Proteomes" id="UP000181884"/>
    </source>
</evidence>
<comment type="caution">
    <text evidence="3">The sequence shown here is derived from an EMBL/GenBank/DDBJ whole genome shotgun (WGS) entry which is preliminary data.</text>
</comment>
<dbReference type="InterPro" id="IPR000120">
    <property type="entry name" value="Amidase"/>
</dbReference>
<keyword evidence="4" id="KW-1185">Reference proteome</keyword>
<dbReference type="Gene3D" id="3.90.1300.10">
    <property type="entry name" value="Amidase signature (AS) domain"/>
    <property type="match status" value="1"/>
</dbReference>
<dbReference type="PANTHER" id="PTHR11895:SF7">
    <property type="entry name" value="GLUTAMYL-TRNA(GLN) AMIDOTRANSFERASE SUBUNIT A, MITOCHONDRIAL"/>
    <property type="match status" value="1"/>
</dbReference>
<name>A0A1L8RHN1_9ENTE</name>
<keyword evidence="3" id="KW-0808">Transferase</keyword>
<evidence type="ECO:0000259" key="2">
    <source>
        <dbReference type="Pfam" id="PF01425"/>
    </source>
</evidence>
<proteinExistence type="inferred from homology"/>
<dbReference type="NCBIfam" id="NF005099">
    <property type="entry name" value="PRK06529.1"/>
    <property type="match status" value="1"/>
</dbReference>
<feature type="domain" description="Amidase" evidence="2">
    <location>
        <begin position="22"/>
        <end position="462"/>
    </location>
</feature>
<dbReference type="Proteomes" id="UP000181884">
    <property type="component" value="Unassembled WGS sequence"/>
</dbReference>
<dbReference type="STRING" id="214095.RU97_GL000838"/>
<protein>
    <submittedName>
        <fullName evidence="3">Glutamyl-tRNA(Gln) amidotransferase</fullName>
    </submittedName>
</protein>
<dbReference type="InterPro" id="IPR020556">
    <property type="entry name" value="Amidase_CS"/>
</dbReference>
<dbReference type="InterPro" id="IPR023631">
    <property type="entry name" value="Amidase_dom"/>
</dbReference>
<dbReference type="PANTHER" id="PTHR11895">
    <property type="entry name" value="TRANSAMIDASE"/>
    <property type="match status" value="1"/>
</dbReference>
<dbReference type="InterPro" id="IPR036928">
    <property type="entry name" value="AS_sf"/>
</dbReference>
<gene>
    <name evidence="3" type="ORF">RU97_GL000838</name>
</gene>
<organism evidence="3 4">
    <name type="scientific">Enterococcus canis</name>
    <dbReference type="NCBI Taxonomy" id="214095"/>
    <lineage>
        <taxon>Bacteria</taxon>
        <taxon>Bacillati</taxon>
        <taxon>Bacillota</taxon>
        <taxon>Bacilli</taxon>
        <taxon>Lactobacillales</taxon>
        <taxon>Enterococcaceae</taxon>
        <taxon>Enterococcus</taxon>
    </lineage>
</organism>
<dbReference type="SUPFAM" id="SSF75304">
    <property type="entry name" value="Amidase signature (AS) enzymes"/>
    <property type="match status" value="1"/>
</dbReference>
<evidence type="ECO:0000256" key="1">
    <source>
        <dbReference type="ARBA" id="ARBA00009199"/>
    </source>
</evidence>
<evidence type="ECO:0000313" key="3">
    <source>
        <dbReference type="EMBL" id="OJG19267.1"/>
    </source>
</evidence>
<accession>A0A1L8RHN1</accession>
<dbReference type="EMBL" id="JXKH01000002">
    <property type="protein sequence ID" value="OJG19267.1"/>
    <property type="molecule type" value="Genomic_DNA"/>
</dbReference>
<dbReference type="AlphaFoldDB" id="A0A1L8RHN1"/>